<keyword evidence="2" id="KW-1185">Reference proteome</keyword>
<comment type="caution">
    <text evidence="1">The sequence shown here is derived from an EMBL/GenBank/DDBJ whole genome shotgun (WGS) entry which is preliminary data.</text>
</comment>
<accession>A0ABN3V0G0</accession>
<dbReference type="SUPFAM" id="SSF51338">
    <property type="entry name" value="Composite domain of metallo-dependent hydrolases"/>
    <property type="match status" value="1"/>
</dbReference>
<dbReference type="EMBL" id="BAAAVM010000115">
    <property type="protein sequence ID" value="GAA2773630.1"/>
    <property type="molecule type" value="Genomic_DNA"/>
</dbReference>
<sequence length="85" mass="8947">MPAADLILAGAQVRTLDPERPSATAVAVHDGTVTAVGTADDVRDWRGPGTEVVELHGAHSYRAWSTPTAIRCGGWTWRPAPTCPA</sequence>
<dbReference type="Gene3D" id="2.30.40.10">
    <property type="entry name" value="Urease, subunit C, domain 1"/>
    <property type="match status" value="1"/>
</dbReference>
<name>A0ABN3V0G0_9ACTN</name>
<evidence type="ECO:0008006" key="3">
    <source>
        <dbReference type="Google" id="ProtNLM"/>
    </source>
</evidence>
<dbReference type="Proteomes" id="UP001500893">
    <property type="component" value="Unassembled WGS sequence"/>
</dbReference>
<organism evidence="1 2">
    <name type="scientific">Streptomyces rameus</name>
    <dbReference type="NCBI Taxonomy" id="68261"/>
    <lineage>
        <taxon>Bacteria</taxon>
        <taxon>Bacillati</taxon>
        <taxon>Actinomycetota</taxon>
        <taxon>Actinomycetes</taxon>
        <taxon>Kitasatosporales</taxon>
        <taxon>Streptomycetaceae</taxon>
        <taxon>Streptomyces</taxon>
    </lineage>
</organism>
<protein>
    <recommendedName>
        <fullName evidence="3">Amidohydrolase 3 domain-containing protein</fullName>
    </recommendedName>
</protein>
<dbReference type="InterPro" id="IPR011059">
    <property type="entry name" value="Metal-dep_hydrolase_composite"/>
</dbReference>
<evidence type="ECO:0000313" key="2">
    <source>
        <dbReference type="Proteomes" id="UP001500893"/>
    </source>
</evidence>
<evidence type="ECO:0000313" key="1">
    <source>
        <dbReference type="EMBL" id="GAA2773630.1"/>
    </source>
</evidence>
<proteinExistence type="predicted"/>
<gene>
    <name evidence="1" type="ORF">GCM10010521_59810</name>
</gene>
<reference evidence="1 2" key="1">
    <citation type="journal article" date="2019" name="Int. J. Syst. Evol. Microbiol.">
        <title>The Global Catalogue of Microorganisms (GCM) 10K type strain sequencing project: providing services to taxonomists for standard genome sequencing and annotation.</title>
        <authorList>
            <consortium name="The Broad Institute Genomics Platform"/>
            <consortium name="The Broad Institute Genome Sequencing Center for Infectious Disease"/>
            <person name="Wu L."/>
            <person name="Ma J."/>
        </authorList>
    </citation>
    <scope>NUCLEOTIDE SEQUENCE [LARGE SCALE GENOMIC DNA]</scope>
    <source>
        <strain evidence="1 2">JCM 11574</strain>
    </source>
</reference>